<dbReference type="Proteomes" id="UP000000763">
    <property type="component" value="Chromosome 9"/>
</dbReference>
<dbReference type="EMBL" id="AP005801">
    <property type="protein sequence ID" value="BAD36397.1"/>
    <property type="molecule type" value="Genomic_DNA"/>
</dbReference>
<dbReference type="AlphaFoldDB" id="Q69LX9"/>
<sequence>MPFHQEWKQSPRTVPSHSSNSSQDRFPQKNMSGGSKVKKVKKVWVRKKAKAPEVATIKEESRDIQVPTGDATKTIQAEKIEAEAVTVNVDGLTEAFGRSDRPS</sequence>
<proteinExistence type="predicted"/>
<feature type="region of interest" description="Disordered" evidence="1">
    <location>
        <begin position="1"/>
        <end position="41"/>
    </location>
</feature>
<reference evidence="3" key="1">
    <citation type="journal article" date="2005" name="Nature">
        <title>The map-based sequence of the rice genome.</title>
        <authorList>
            <consortium name="International rice genome sequencing project (IRGSP)"/>
            <person name="Matsumoto T."/>
            <person name="Wu J."/>
            <person name="Kanamori H."/>
            <person name="Katayose Y."/>
            <person name="Fujisawa M."/>
            <person name="Namiki N."/>
            <person name="Mizuno H."/>
            <person name="Yamamoto K."/>
            <person name="Antonio B.A."/>
            <person name="Baba T."/>
            <person name="Sakata K."/>
            <person name="Nagamura Y."/>
            <person name="Aoki H."/>
            <person name="Arikawa K."/>
            <person name="Arita K."/>
            <person name="Bito T."/>
            <person name="Chiden Y."/>
            <person name="Fujitsuka N."/>
            <person name="Fukunaka R."/>
            <person name="Hamada M."/>
            <person name="Harada C."/>
            <person name="Hayashi A."/>
            <person name="Hijishita S."/>
            <person name="Honda M."/>
            <person name="Hosokawa S."/>
            <person name="Ichikawa Y."/>
            <person name="Idonuma A."/>
            <person name="Iijima M."/>
            <person name="Ikeda M."/>
            <person name="Ikeno M."/>
            <person name="Ito K."/>
            <person name="Ito S."/>
            <person name="Ito T."/>
            <person name="Ito Y."/>
            <person name="Ito Y."/>
            <person name="Iwabuchi A."/>
            <person name="Kamiya K."/>
            <person name="Karasawa W."/>
            <person name="Kurita K."/>
            <person name="Katagiri S."/>
            <person name="Kikuta A."/>
            <person name="Kobayashi H."/>
            <person name="Kobayashi N."/>
            <person name="Machita K."/>
            <person name="Maehara T."/>
            <person name="Masukawa M."/>
            <person name="Mizubayashi T."/>
            <person name="Mukai Y."/>
            <person name="Nagasaki H."/>
            <person name="Nagata Y."/>
            <person name="Naito S."/>
            <person name="Nakashima M."/>
            <person name="Nakama Y."/>
            <person name="Nakamichi Y."/>
            <person name="Nakamura M."/>
            <person name="Meguro A."/>
            <person name="Negishi M."/>
            <person name="Ohta I."/>
            <person name="Ohta T."/>
            <person name="Okamoto M."/>
            <person name="Ono N."/>
            <person name="Saji S."/>
            <person name="Sakaguchi M."/>
            <person name="Sakai K."/>
            <person name="Shibata M."/>
            <person name="Shimokawa T."/>
            <person name="Song J."/>
            <person name="Takazaki Y."/>
            <person name="Terasawa K."/>
            <person name="Tsugane M."/>
            <person name="Tsuji K."/>
            <person name="Ueda S."/>
            <person name="Waki K."/>
            <person name="Yamagata H."/>
            <person name="Yamamoto M."/>
            <person name="Yamamoto S."/>
            <person name="Yamane H."/>
            <person name="Yoshiki S."/>
            <person name="Yoshihara R."/>
            <person name="Yukawa K."/>
            <person name="Zhong H."/>
            <person name="Yano M."/>
            <person name="Yuan Q."/>
            <person name="Ouyang S."/>
            <person name="Liu J."/>
            <person name="Jones K.M."/>
            <person name="Gansberger K."/>
            <person name="Moffat K."/>
            <person name="Hill J."/>
            <person name="Bera J."/>
            <person name="Fadrosh D."/>
            <person name="Jin S."/>
            <person name="Johri S."/>
            <person name="Kim M."/>
            <person name="Overton L."/>
            <person name="Reardon M."/>
            <person name="Tsitrin T."/>
            <person name="Vuong H."/>
            <person name="Weaver B."/>
            <person name="Ciecko A."/>
            <person name="Tallon L."/>
            <person name="Jackson J."/>
            <person name="Pai G."/>
            <person name="Aken S.V."/>
            <person name="Utterback T."/>
            <person name="Reidmuller S."/>
            <person name="Feldblyum T."/>
            <person name="Hsiao J."/>
            <person name="Zismann V."/>
            <person name="Iobst S."/>
            <person name="de Vazeille A.R."/>
            <person name="Buell C.R."/>
            <person name="Ying K."/>
            <person name="Li Y."/>
            <person name="Lu T."/>
            <person name="Huang Y."/>
            <person name="Zhao Q."/>
            <person name="Feng Q."/>
            <person name="Zhang L."/>
            <person name="Zhu J."/>
            <person name="Weng Q."/>
            <person name="Mu J."/>
            <person name="Lu Y."/>
            <person name="Fan D."/>
            <person name="Liu Y."/>
            <person name="Guan J."/>
            <person name="Zhang Y."/>
            <person name="Yu S."/>
            <person name="Liu X."/>
            <person name="Zhang Y."/>
            <person name="Hong G."/>
            <person name="Han B."/>
            <person name="Choisne N."/>
            <person name="Demange N."/>
            <person name="Orjeda G."/>
            <person name="Samain S."/>
            <person name="Cattolico L."/>
            <person name="Pelletier E."/>
            <person name="Couloux A."/>
            <person name="Segurens B."/>
            <person name="Wincker P."/>
            <person name="D'Hont A."/>
            <person name="Scarpelli C."/>
            <person name="Weissenbach J."/>
            <person name="Salanoubat M."/>
            <person name="Quetier F."/>
            <person name="Yu Y."/>
            <person name="Kim H.R."/>
            <person name="Rambo T."/>
            <person name="Currie J."/>
            <person name="Collura K."/>
            <person name="Luo M."/>
            <person name="Yang T."/>
            <person name="Ammiraju J.S.S."/>
            <person name="Engler F."/>
            <person name="Soderlund C."/>
            <person name="Wing R.A."/>
            <person name="Palmer L.E."/>
            <person name="de la Bastide M."/>
            <person name="Spiegel L."/>
            <person name="Nascimento L."/>
            <person name="Zutavern T."/>
            <person name="O'Shaughnessy A."/>
            <person name="Dike S."/>
            <person name="Dedhia N."/>
            <person name="Preston R."/>
            <person name="Balija V."/>
            <person name="McCombie W.R."/>
            <person name="Chow T."/>
            <person name="Chen H."/>
            <person name="Chung M."/>
            <person name="Chen C."/>
            <person name="Shaw J."/>
            <person name="Wu H."/>
            <person name="Hsiao K."/>
            <person name="Chao Y."/>
            <person name="Chu M."/>
            <person name="Cheng C."/>
            <person name="Hour A."/>
            <person name="Lee P."/>
            <person name="Lin S."/>
            <person name="Lin Y."/>
            <person name="Liou J."/>
            <person name="Liu S."/>
            <person name="Hsing Y."/>
            <person name="Raghuvanshi S."/>
            <person name="Mohanty A."/>
            <person name="Bharti A.K."/>
            <person name="Gaur A."/>
            <person name="Gupta V."/>
            <person name="Kumar D."/>
            <person name="Ravi V."/>
            <person name="Vij S."/>
            <person name="Kapur A."/>
            <person name="Khurana P."/>
            <person name="Khurana P."/>
            <person name="Khurana J.P."/>
            <person name="Tyagi A.K."/>
            <person name="Gaikwad K."/>
            <person name="Singh A."/>
            <person name="Dalal V."/>
            <person name="Srivastava S."/>
            <person name="Dixit A."/>
            <person name="Pal A.K."/>
            <person name="Ghazi I.A."/>
            <person name="Yadav M."/>
            <person name="Pandit A."/>
            <person name="Bhargava A."/>
            <person name="Sureshbabu K."/>
            <person name="Batra K."/>
            <person name="Sharma T.R."/>
            <person name="Mohapatra T."/>
            <person name="Singh N.K."/>
            <person name="Messing J."/>
            <person name="Nelson A.B."/>
            <person name="Fuks G."/>
            <person name="Kavchok S."/>
            <person name="Keizer G."/>
            <person name="Linton E."/>
            <person name="Llaca V."/>
            <person name="Song R."/>
            <person name="Tanyolac B."/>
            <person name="Young S."/>
            <person name="Ho-Il K."/>
            <person name="Hahn J.H."/>
            <person name="Sangsakoo G."/>
            <person name="Vanavichit A."/>
            <person name="de Mattos Luiz.A.T."/>
            <person name="Zimmer P.D."/>
            <person name="Malone G."/>
            <person name="Dellagostin O."/>
            <person name="de Oliveira A.C."/>
            <person name="Bevan M."/>
            <person name="Bancroft I."/>
            <person name="Minx P."/>
            <person name="Cordum H."/>
            <person name="Wilson R."/>
            <person name="Cheng Z."/>
            <person name="Jin W."/>
            <person name="Jiang J."/>
            <person name="Leong S.A."/>
            <person name="Iwama H."/>
            <person name="Gojobori T."/>
            <person name="Itoh T."/>
            <person name="Niimura Y."/>
            <person name="Fujii Y."/>
            <person name="Habara T."/>
            <person name="Sakai H."/>
            <person name="Sato Y."/>
            <person name="Wilson G."/>
            <person name="Kumar K."/>
            <person name="McCouch S."/>
            <person name="Juretic N."/>
            <person name="Hoen D."/>
            <person name="Wright S."/>
            <person name="Bruskiewich R."/>
            <person name="Bureau T."/>
            <person name="Miyao A."/>
            <person name="Hirochika H."/>
            <person name="Nishikawa T."/>
            <person name="Kadowaki K."/>
            <person name="Sugiura M."/>
            <person name="Burr B."/>
            <person name="Sasaki T."/>
        </authorList>
    </citation>
    <scope>NUCLEOTIDE SEQUENCE [LARGE SCALE GENOMIC DNA]</scope>
    <source>
        <strain evidence="3">cv. Nipponbare</strain>
    </source>
</reference>
<accession>Q69LX9</accession>
<evidence type="ECO:0000313" key="2">
    <source>
        <dbReference type="EMBL" id="BAD36397.1"/>
    </source>
</evidence>
<evidence type="ECO:0000256" key="1">
    <source>
        <dbReference type="SAM" id="MobiDB-lite"/>
    </source>
</evidence>
<feature type="compositionally biased region" description="Polar residues" evidence="1">
    <location>
        <begin position="10"/>
        <end position="33"/>
    </location>
</feature>
<organism evidence="2 3">
    <name type="scientific">Oryza sativa subsp. japonica</name>
    <name type="common">Rice</name>
    <dbReference type="NCBI Taxonomy" id="39947"/>
    <lineage>
        <taxon>Eukaryota</taxon>
        <taxon>Viridiplantae</taxon>
        <taxon>Streptophyta</taxon>
        <taxon>Embryophyta</taxon>
        <taxon>Tracheophyta</taxon>
        <taxon>Spermatophyta</taxon>
        <taxon>Magnoliopsida</taxon>
        <taxon>Liliopsida</taxon>
        <taxon>Poales</taxon>
        <taxon>Poaceae</taxon>
        <taxon>BOP clade</taxon>
        <taxon>Oryzoideae</taxon>
        <taxon>Oryzeae</taxon>
        <taxon>Oryzinae</taxon>
        <taxon>Oryza</taxon>
        <taxon>Oryza sativa</taxon>
    </lineage>
</organism>
<evidence type="ECO:0000313" key="3">
    <source>
        <dbReference type="Proteomes" id="UP000000763"/>
    </source>
</evidence>
<name>Q69LX9_ORYSJ</name>
<reference evidence="3" key="2">
    <citation type="journal article" date="2008" name="Nucleic Acids Res.">
        <title>The rice annotation project database (RAP-DB): 2008 update.</title>
        <authorList>
            <consortium name="The rice annotation project (RAP)"/>
        </authorList>
    </citation>
    <scope>GENOME REANNOTATION</scope>
    <source>
        <strain evidence="3">cv. Nipponbare</strain>
    </source>
</reference>
<protein>
    <submittedName>
        <fullName evidence="2">Uncharacterized protein</fullName>
    </submittedName>
</protein>
<gene>
    <name evidence="2" type="primary">OSJNBa0045M11.18</name>
</gene>